<keyword evidence="6" id="KW-1185">Reference proteome</keyword>
<dbReference type="OrthoDB" id="9790967at2"/>
<evidence type="ECO:0000256" key="3">
    <source>
        <dbReference type="ARBA" id="ARBA00022801"/>
    </source>
</evidence>
<dbReference type="GO" id="GO:0006574">
    <property type="term" value="P:L-valine catabolic process"/>
    <property type="evidence" value="ECO:0007669"/>
    <property type="project" value="TreeGrafter"/>
</dbReference>
<dbReference type="NCBIfam" id="NF004127">
    <property type="entry name" value="PRK05617.1"/>
    <property type="match status" value="1"/>
</dbReference>
<dbReference type="SUPFAM" id="SSF52096">
    <property type="entry name" value="ClpP/crotonase"/>
    <property type="match status" value="1"/>
</dbReference>
<dbReference type="Pfam" id="PF16113">
    <property type="entry name" value="ECH_2"/>
    <property type="match status" value="1"/>
</dbReference>
<gene>
    <name evidence="5" type="ORF">SAMN05444354_102307</name>
</gene>
<dbReference type="FunFam" id="3.90.226.10:FF:000026">
    <property type="entry name" value="3-hydroxyisobutyryl-CoA hydrolase, mitochondrial"/>
    <property type="match status" value="1"/>
</dbReference>
<dbReference type="InterPro" id="IPR029045">
    <property type="entry name" value="ClpP/crotonase-like_dom_sf"/>
</dbReference>
<comment type="catalytic activity">
    <reaction evidence="1">
        <text>3-hydroxy-2-methylpropanoyl-CoA + H2O = 3-hydroxy-2-methylpropanoate + CoA + H(+)</text>
        <dbReference type="Rhea" id="RHEA:20888"/>
        <dbReference type="ChEBI" id="CHEBI:11805"/>
        <dbReference type="ChEBI" id="CHEBI:15377"/>
        <dbReference type="ChEBI" id="CHEBI:15378"/>
        <dbReference type="ChEBI" id="CHEBI:57287"/>
        <dbReference type="ChEBI" id="CHEBI:57340"/>
        <dbReference type="EC" id="3.1.2.4"/>
    </reaction>
</comment>
<dbReference type="PANTHER" id="PTHR43176">
    <property type="entry name" value="3-HYDROXYISOBUTYRYL-COA HYDROLASE-RELATED"/>
    <property type="match status" value="1"/>
</dbReference>
<dbReference type="AlphaFoldDB" id="A0A1H7JSN3"/>
<evidence type="ECO:0000256" key="1">
    <source>
        <dbReference type="ARBA" id="ARBA00001709"/>
    </source>
</evidence>
<evidence type="ECO:0000256" key="2">
    <source>
        <dbReference type="ARBA" id="ARBA00011915"/>
    </source>
</evidence>
<dbReference type="EMBL" id="FOAP01000002">
    <property type="protein sequence ID" value="SEK77336.1"/>
    <property type="molecule type" value="Genomic_DNA"/>
</dbReference>
<feature type="domain" description="Enoyl-CoA hydratase/isomerase" evidence="4">
    <location>
        <begin position="13"/>
        <end position="346"/>
    </location>
</feature>
<reference evidence="6" key="1">
    <citation type="submission" date="2016-10" db="EMBL/GenBank/DDBJ databases">
        <authorList>
            <person name="Varghese N."/>
            <person name="Submissions S."/>
        </authorList>
    </citation>
    <scope>NUCLEOTIDE SEQUENCE [LARGE SCALE GENOMIC DNA]</scope>
    <source>
        <strain evidence="6">DSM 17044</strain>
    </source>
</reference>
<dbReference type="Proteomes" id="UP000182719">
    <property type="component" value="Unassembled WGS sequence"/>
</dbReference>
<accession>A0A1H7JSN3</accession>
<dbReference type="PANTHER" id="PTHR43176:SF3">
    <property type="entry name" value="3-HYDROXYISOBUTYRYL-COA HYDROLASE, MITOCHONDRIAL"/>
    <property type="match status" value="1"/>
</dbReference>
<dbReference type="InterPro" id="IPR045004">
    <property type="entry name" value="ECH_dom"/>
</dbReference>
<keyword evidence="3 5" id="KW-0378">Hydrolase</keyword>
<proteinExistence type="predicted"/>
<protein>
    <recommendedName>
        <fullName evidence="2">3-hydroxyisobutyryl-CoA hydrolase</fullName>
        <ecNumber evidence="2">3.1.2.4</ecNumber>
    </recommendedName>
</protein>
<evidence type="ECO:0000313" key="5">
    <source>
        <dbReference type="EMBL" id="SEK77336.1"/>
    </source>
</evidence>
<dbReference type="EC" id="3.1.2.4" evidence="2"/>
<dbReference type="CDD" id="cd06558">
    <property type="entry name" value="crotonase-like"/>
    <property type="match status" value="1"/>
</dbReference>
<sequence>MSHDVVLETRGPIGLVTLERPRALNALDLGMIRAIHPQLEAWAREPSVKAVVIRGAGGKAFCAGGDVRAVAASLDAPVPEGQSPLAREYFRGEYALNHRIHHFEKPFIALVDGISMGGGLGLSMHGSHRVVTERLMFAMPETAIGFFPDVGGGWFLPRFPGAMGTYLGLTGTRANAADAMWLGYGTHHVEHSRLEALLEALVSADWNTGTAHEVTTRLLASFATDAGPAPLRAHQAGVDRCFAADRVEDILSALAAEGTEWAEATRATLARMSPTSLKVTLRQLRRCRPLPYDEVVRIEYRLSQTLTVLPDFREGIRAVLVDKDQRPRWNPATLAEVRDADVEACFAPRAEDEFVPSPARP</sequence>
<dbReference type="Gene3D" id="3.90.226.10">
    <property type="entry name" value="2-enoyl-CoA Hydratase, Chain A, domain 1"/>
    <property type="match status" value="1"/>
</dbReference>
<dbReference type="RefSeq" id="WP_075005447.1">
    <property type="nucleotide sequence ID" value="NZ_FOAP01000002.1"/>
</dbReference>
<organism evidence="5 6">
    <name type="scientific">Stigmatella aurantiaca</name>
    <dbReference type="NCBI Taxonomy" id="41"/>
    <lineage>
        <taxon>Bacteria</taxon>
        <taxon>Pseudomonadati</taxon>
        <taxon>Myxococcota</taxon>
        <taxon>Myxococcia</taxon>
        <taxon>Myxococcales</taxon>
        <taxon>Cystobacterineae</taxon>
        <taxon>Archangiaceae</taxon>
        <taxon>Stigmatella</taxon>
    </lineage>
</organism>
<evidence type="ECO:0000313" key="6">
    <source>
        <dbReference type="Proteomes" id="UP000182719"/>
    </source>
</evidence>
<dbReference type="GO" id="GO:0003860">
    <property type="term" value="F:3-hydroxyisobutyryl-CoA hydrolase activity"/>
    <property type="evidence" value="ECO:0007669"/>
    <property type="project" value="UniProtKB-EC"/>
</dbReference>
<dbReference type="InterPro" id="IPR032259">
    <property type="entry name" value="HIBYL-CoA-H"/>
</dbReference>
<name>A0A1H7JSN3_STIAU</name>
<evidence type="ECO:0000259" key="4">
    <source>
        <dbReference type="Pfam" id="PF16113"/>
    </source>
</evidence>